<reference evidence="1" key="1">
    <citation type="submission" date="2023-10" db="EMBL/GenBank/DDBJ databases">
        <title>Screening of Alkalihalophilus pseudofirmusBZ-TG-HK211 and Its Alleviation of Salt Stress on Rapeseed Growth.</title>
        <authorList>
            <person name="Zhao B."/>
            <person name="Guo T."/>
        </authorList>
    </citation>
    <scope>NUCLEOTIDE SEQUENCE</scope>
    <source>
        <strain evidence="1">BZ-TG-HK211</strain>
    </source>
</reference>
<organism evidence="1 2">
    <name type="scientific">Alkalihalophilus pseudofirmus</name>
    <name type="common">Bacillus pseudofirmus</name>
    <dbReference type="NCBI Taxonomy" id="79885"/>
    <lineage>
        <taxon>Bacteria</taxon>
        <taxon>Bacillati</taxon>
        <taxon>Bacillota</taxon>
        <taxon>Bacilli</taxon>
        <taxon>Bacillales</taxon>
        <taxon>Bacillaceae</taxon>
        <taxon>Alkalihalophilus</taxon>
    </lineage>
</organism>
<evidence type="ECO:0000313" key="2">
    <source>
        <dbReference type="Proteomes" id="UP001285636"/>
    </source>
</evidence>
<feature type="non-terminal residue" evidence="1">
    <location>
        <position position="73"/>
    </location>
</feature>
<gene>
    <name evidence="1" type="ORF">RYX45_23830</name>
</gene>
<comment type="caution">
    <text evidence="1">The sequence shown here is derived from an EMBL/GenBank/DDBJ whole genome shotgun (WGS) entry which is preliminary data.</text>
</comment>
<dbReference type="Proteomes" id="UP001285636">
    <property type="component" value="Unassembled WGS sequence"/>
</dbReference>
<dbReference type="AlphaFoldDB" id="A0AAJ2U612"/>
<dbReference type="EMBL" id="JAWJAY010001071">
    <property type="protein sequence ID" value="MDV2888196.1"/>
    <property type="molecule type" value="Genomic_DNA"/>
</dbReference>
<sequence>MELNIQKSTQVIGKGPFGEKTISPEELTISKEEAEKLKLGNYKVGISFHYGGTAWARLYENGIRNTLDKYGIS</sequence>
<proteinExistence type="predicted"/>
<accession>A0AAJ2U612</accession>
<protein>
    <submittedName>
        <fullName evidence="1">Uncharacterized protein</fullName>
    </submittedName>
</protein>
<evidence type="ECO:0000313" key="1">
    <source>
        <dbReference type="EMBL" id="MDV2888196.1"/>
    </source>
</evidence>
<name>A0AAJ2U612_ALKPS</name>